<dbReference type="PANTHER" id="PTHR34194">
    <property type="entry name" value="F14J8.16 PROTEIN"/>
    <property type="match status" value="1"/>
</dbReference>
<dbReference type="STRING" id="71139.A0A059C2E9"/>
<evidence type="ECO:0000256" key="1">
    <source>
        <dbReference type="SAM" id="MobiDB-lite"/>
    </source>
</evidence>
<dbReference type="eggNOG" id="ENOG502S39P">
    <property type="taxonomic scope" value="Eukaryota"/>
</dbReference>
<sequence length="481" mass="54391">MEARPTNLGSHQAIRQSPRVLRPEFQKAPEHEEDTCNESYLALLNGAKNVSYILESKSDNGKQNTKAAAASKRNCSLDKRTIDAQPTNLGSTQATRWSPKVLRPEVQQAPEHEEETWDESYLAVLSCAKEDGSIIEFTSANGKQTTNAATTNKGNCNFDKRKMEARPANLGSNQAIRQSPRVLHPEFQKATEHEEHTCNESYLALLNGAKNVSYILESKSDNGKQNTKAAAASKRNCSLDKRTIDAQPANLGSTWATRWSPKVLRPEVQQAPEHEEETWDESYLAILHCAKEDGSIIEFTSANGKQIRYEEDDEEDDEESSCEVEMLAGEDISKCEEFVTRKLSKDPITVDSKHFADDPGSSSGTVFRKKLMGVLKMPYDVKEHEDLSRRVRHKRQKTVEKSLRQGRDFTSSLRQRCKSYLELHKDLATELKLVRADRPRNLNLLRGFFFWLENVPQEGAFKPWLDPSCLKVLPAQAIRRV</sequence>
<name>A0A059C2E9_EUCGR</name>
<dbReference type="InParanoid" id="A0A059C2E9"/>
<dbReference type="PANTHER" id="PTHR34194:SF2">
    <property type="entry name" value="F14J8.16 PROTEIN"/>
    <property type="match status" value="1"/>
</dbReference>
<evidence type="ECO:0000313" key="2">
    <source>
        <dbReference type="EMBL" id="KCW72532.1"/>
    </source>
</evidence>
<feature type="region of interest" description="Disordered" evidence="1">
    <location>
        <begin position="1"/>
        <end position="33"/>
    </location>
</feature>
<feature type="compositionally biased region" description="Basic and acidic residues" evidence="1">
    <location>
        <begin position="21"/>
        <end position="30"/>
    </location>
</feature>
<gene>
    <name evidence="2" type="ORF">EUGRSUZ_E01002</name>
</gene>
<proteinExistence type="predicted"/>
<reference evidence="2" key="1">
    <citation type="submission" date="2013-07" db="EMBL/GenBank/DDBJ databases">
        <title>The genome of Eucalyptus grandis.</title>
        <authorList>
            <person name="Schmutz J."/>
            <person name="Hayes R."/>
            <person name="Myburg A."/>
            <person name="Tuskan G."/>
            <person name="Grattapaglia D."/>
            <person name="Rokhsar D.S."/>
        </authorList>
    </citation>
    <scope>NUCLEOTIDE SEQUENCE</scope>
    <source>
        <tissue evidence="2">Leaf extractions</tissue>
    </source>
</reference>
<organism evidence="2">
    <name type="scientific">Eucalyptus grandis</name>
    <name type="common">Flooded gum</name>
    <dbReference type="NCBI Taxonomy" id="71139"/>
    <lineage>
        <taxon>Eukaryota</taxon>
        <taxon>Viridiplantae</taxon>
        <taxon>Streptophyta</taxon>
        <taxon>Embryophyta</taxon>
        <taxon>Tracheophyta</taxon>
        <taxon>Spermatophyta</taxon>
        <taxon>Magnoliopsida</taxon>
        <taxon>eudicotyledons</taxon>
        <taxon>Gunneridae</taxon>
        <taxon>Pentapetalae</taxon>
        <taxon>rosids</taxon>
        <taxon>malvids</taxon>
        <taxon>Myrtales</taxon>
        <taxon>Myrtaceae</taxon>
        <taxon>Myrtoideae</taxon>
        <taxon>Eucalypteae</taxon>
        <taxon>Eucalyptus</taxon>
    </lineage>
</organism>
<protein>
    <submittedName>
        <fullName evidence="2">Uncharacterized protein</fullName>
    </submittedName>
</protein>
<dbReference type="EMBL" id="KK198757">
    <property type="protein sequence ID" value="KCW72532.1"/>
    <property type="molecule type" value="Genomic_DNA"/>
</dbReference>
<dbReference type="AlphaFoldDB" id="A0A059C2E9"/>
<accession>A0A059C2E9</accession>
<dbReference type="Gramene" id="KCW72532">
    <property type="protein sequence ID" value="KCW72532"/>
    <property type="gene ID" value="EUGRSUZ_E01002"/>
</dbReference>